<feature type="transmembrane region" description="Helical" evidence="1">
    <location>
        <begin position="126"/>
        <end position="146"/>
    </location>
</feature>
<protein>
    <submittedName>
        <fullName evidence="2">Uncharacterized protein</fullName>
    </submittedName>
</protein>
<keyword evidence="1" id="KW-0472">Membrane</keyword>
<dbReference type="RefSeq" id="WP_094923935.1">
    <property type="nucleotide sequence ID" value="NZ_NPIA01000003.1"/>
</dbReference>
<evidence type="ECO:0000313" key="2">
    <source>
        <dbReference type="EMBL" id="OZM57339.1"/>
    </source>
</evidence>
<feature type="transmembrane region" description="Helical" evidence="1">
    <location>
        <begin position="30"/>
        <end position="51"/>
    </location>
</feature>
<feature type="transmembrane region" description="Helical" evidence="1">
    <location>
        <begin position="6"/>
        <end position="23"/>
    </location>
</feature>
<feature type="transmembrane region" description="Helical" evidence="1">
    <location>
        <begin position="251"/>
        <end position="268"/>
    </location>
</feature>
<proteinExistence type="predicted"/>
<name>A0A263BUD7_9BACI</name>
<dbReference type="EMBL" id="NPIA01000003">
    <property type="protein sequence ID" value="OZM57339.1"/>
    <property type="molecule type" value="Genomic_DNA"/>
</dbReference>
<reference evidence="2 3" key="2">
    <citation type="submission" date="2017-09" db="EMBL/GenBank/DDBJ databases">
        <title>Bacillus patelloidae sp. nov., isolated from the intestinal tract of a marine limpet.</title>
        <authorList>
            <person name="Liu R."/>
            <person name="Dong C."/>
            <person name="Shao Z."/>
        </authorList>
    </citation>
    <scope>NUCLEOTIDE SEQUENCE [LARGE SCALE GENOMIC DNA]</scope>
    <source>
        <strain evidence="2 3">SA5d-4</strain>
    </source>
</reference>
<comment type="caution">
    <text evidence="2">The sequence shown here is derived from an EMBL/GenBank/DDBJ whole genome shotgun (WGS) entry which is preliminary data.</text>
</comment>
<keyword evidence="3" id="KW-1185">Reference proteome</keyword>
<keyword evidence="1" id="KW-0812">Transmembrane</keyword>
<gene>
    <name evidence="2" type="ORF">CIB95_07710</name>
</gene>
<reference evidence="3" key="1">
    <citation type="submission" date="2017-08" db="EMBL/GenBank/DDBJ databases">
        <authorList>
            <person name="Huang Z."/>
        </authorList>
    </citation>
    <scope>NUCLEOTIDE SEQUENCE [LARGE SCALE GENOMIC DNA]</scope>
    <source>
        <strain evidence="3">SA5d-4</strain>
    </source>
</reference>
<feature type="transmembrane region" description="Helical" evidence="1">
    <location>
        <begin position="158"/>
        <end position="176"/>
    </location>
</feature>
<feature type="transmembrane region" description="Helical" evidence="1">
    <location>
        <begin position="196"/>
        <end position="215"/>
    </location>
</feature>
<evidence type="ECO:0000313" key="3">
    <source>
        <dbReference type="Proteomes" id="UP000217083"/>
    </source>
</evidence>
<accession>A0A263BUD7</accession>
<organism evidence="2 3">
    <name type="scientific">Lottiidibacillus patelloidae</name>
    <dbReference type="NCBI Taxonomy" id="2670334"/>
    <lineage>
        <taxon>Bacteria</taxon>
        <taxon>Bacillati</taxon>
        <taxon>Bacillota</taxon>
        <taxon>Bacilli</taxon>
        <taxon>Bacillales</taxon>
        <taxon>Bacillaceae</taxon>
        <taxon>Lottiidibacillus</taxon>
    </lineage>
</organism>
<evidence type="ECO:0000256" key="1">
    <source>
        <dbReference type="SAM" id="Phobius"/>
    </source>
</evidence>
<dbReference type="AlphaFoldDB" id="A0A263BUD7"/>
<feature type="transmembrane region" description="Helical" evidence="1">
    <location>
        <begin position="71"/>
        <end position="91"/>
    </location>
</feature>
<feature type="transmembrane region" description="Helical" evidence="1">
    <location>
        <begin position="98"/>
        <end position="114"/>
    </location>
</feature>
<keyword evidence="1" id="KW-1133">Transmembrane helix</keyword>
<feature type="transmembrane region" description="Helical" evidence="1">
    <location>
        <begin position="220"/>
        <end position="239"/>
    </location>
</feature>
<dbReference type="Proteomes" id="UP000217083">
    <property type="component" value="Unassembled WGS sequence"/>
</dbReference>
<sequence>MPNYFFFILLIIVSSLLFVYTIYKTKEKYIIAHFLVMSGLAFVLEYFVLIIGNGYKYYPNFIENAFYDSLLGSLVSQAVAIPIAATVIAAFRLNFLHMLAITAGFIAIETYFIHIEIYEQFWWETYFTAVLLPIYFLFGKFWLLLLQNVKHTIVHYTTLYFMTLTLNSVILFFLVLLLKTHELQVGWYDNPYRDHIAANSIYIIILSAIFSILILKKVRWYVYFIVLIGYNIIDHLMVWNGMLELANWWNVFYFSLLNLTDLLMVYFLNEYLKFKYFLFD</sequence>